<dbReference type="InterPro" id="IPR010131">
    <property type="entry name" value="MdtP/NodT-like"/>
</dbReference>
<keyword evidence="2" id="KW-0812">Transmembrane</keyword>
<dbReference type="Proteomes" id="UP000254927">
    <property type="component" value="Unassembled WGS sequence"/>
</dbReference>
<dbReference type="GO" id="GO:0005886">
    <property type="term" value="C:plasma membrane"/>
    <property type="evidence" value="ECO:0007669"/>
    <property type="project" value="UniProtKB-SubCell"/>
</dbReference>
<name>A0A378TXV3_NEIEL</name>
<evidence type="ECO:0000313" key="4">
    <source>
        <dbReference type="Proteomes" id="UP000254927"/>
    </source>
</evidence>
<dbReference type="InterPro" id="IPR003423">
    <property type="entry name" value="OMP_efflux"/>
</dbReference>
<keyword evidence="2" id="KW-0472">Membrane</keyword>
<evidence type="ECO:0000256" key="2">
    <source>
        <dbReference type="RuleBase" id="RU362097"/>
    </source>
</evidence>
<dbReference type="GeneID" id="93351391"/>
<dbReference type="AlphaFoldDB" id="A0A378TXV3"/>
<dbReference type="NCBIfam" id="TIGR01845">
    <property type="entry name" value="outer_NodT"/>
    <property type="match status" value="1"/>
</dbReference>
<keyword evidence="2" id="KW-1134">Transmembrane beta strand</keyword>
<comment type="similarity">
    <text evidence="1 2">Belongs to the outer membrane factor (OMF) (TC 1.B.17) family.</text>
</comment>
<dbReference type="EMBL" id="UGQW01000002">
    <property type="protein sequence ID" value="STZ66912.1"/>
    <property type="molecule type" value="Genomic_DNA"/>
</dbReference>
<dbReference type="PANTHER" id="PTHR30203:SF29">
    <property type="entry name" value="PROTEIN CYAE"/>
    <property type="match status" value="1"/>
</dbReference>
<dbReference type="Gene3D" id="1.20.1600.10">
    <property type="entry name" value="Outer membrane efflux proteins (OEP)"/>
    <property type="match status" value="1"/>
</dbReference>
<protein>
    <submittedName>
        <fullName evidence="3">Outer membrane efflux protein</fullName>
    </submittedName>
</protein>
<dbReference type="Gene3D" id="2.20.200.10">
    <property type="entry name" value="Outer membrane efflux proteins (OEP)"/>
    <property type="match status" value="1"/>
</dbReference>
<comment type="subcellular location">
    <subcellularLocation>
        <location evidence="2">Cell membrane</location>
        <topology evidence="2">Lipid-anchor</topology>
    </subcellularLocation>
</comment>
<dbReference type="Pfam" id="PF02321">
    <property type="entry name" value="OEP"/>
    <property type="match status" value="2"/>
</dbReference>
<sequence>MFRPQKTALALAVCILTACQSTQIPLKSEINLPEAYGQNRAAQGSAETARWWQNWHDPVLNRLIEQGLAQGHDIRIARSRLDEARAQARLAAADMGINSGISAEARATHSEINNPLDDGIRGRLAQNPQTEKLGRDTLSGSQNLLAAGIQASWEPDIFGRKRSDADAANYAALGQQEALYGAQLLLAGEIAANYLNARAVQARQQTAAANIAVLQKMLQYAEGRFRAGHVDAHAVKQAQSALAAAQAVQSTLDAEYGAYVRNIAVLTGQVPQHFRLPDSPADILSAQPEAPSGQTPQGLIERRPDLRARAAEVRAYAAKLAGAKADLLPRFTIQFLGQGGRLELEGDRSLHGWNSLFKIGISVPLFTNGRIKANIDAADARLKTALLNYDRTLLTALGEVDSAYQSQTALTRQSKLLQQSLQQAQSRANGAQKLFRYGSLTLDEALRARLDEQEARERLIRSQLARAQATVNLYKALGGGWEETVHAD</sequence>
<keyword evidence="2" id="KW-0449">Lipoprotein</keyword>
<dbReference type="GO" id="GO:0015562">
    <property type="term" value="F:efflux transmembrane transporter activity"/>
    <property type="evidence" value="ECO:0007669"/>
    <property type="project" value="InterPro"/>
</dbReference>
<organism evidence="3 4">
    <name type="scientific">Neisseria elongata</name>
    <dbReference type="NCBI Taxonomy" id="495"/>
    <lineage>
        <taxon>Bacteria</taxon>
        <taxon>Pseudomonadati</taxon>
        <taxon>Pseudomonadota</taxon>
        <taxon>Betaproteobacteria</taxon>
        <taxon>Neisseriales</taxon>
        <taxon>Neisseriaceae</taxon>
        <taxon>Neisseria</taxon>
    </lineage>
</organism>
<dbReference type="RefSeq" id="WP_074894452.1">
    <property type="nucleotide sequence ID" value="NZ_CP031252.1"/>
</dbReference>
<dbReference type="PROSITE" id="PS51257">
    <property type="entry name" value="PROKAR_LIPOPROTEIN"/>
    <property type="match status" value="1"/>
</dbReference>
<dbReference type="PANTHER" id="PTHR30203">
    <property type="entry name" value="OUTER MEMBRANE CATION EFFLUX PROTEIN"/>
    <property type="match status" value="1"/>
</dbReference>
<proteinExistence type="inferred from homology"/>
<evidence type="ECO:0000313" key="3">
    <source>
        <dbReference type="EMBL" id="STZ66912.1"/>
    </source>
</evidence>
<gene>
    <name evidence="3" type="primary">mtrE_1</name>
    <name evidence="3" type="ORF">NCTC10660_00378</name>
</gene>
<dbReference type="SUPFAM" id="SSF56954">
    <property type="entry name" value="Outer membrane efflux proteins (OEP)"/>
    <property type="match status" value="1"/>
</dbReference>
<keyword evidence="2" id="KW-0564">Palmitate</keyword>
<reference evidence="3 4" key="1">
    <citation type="submission" date="2018-06" db="EMBL/GenBank/DDBJ databases">
        <authorList>
            <consortium name="Pathogen Informatics"/>
            <person name="Doyle S."/>
        </authorList>
    </citation>
    <scope>NUCLEOTIDE SEQUENCE [LARGE SCALE GENOMIC DNA]</scope>
    <source>
        <strain evidence="3 4">NCTC10660</strain>
    </source>
</reference>
<evidence type="ECO:0000256" key="1">
    <source>
        <dbReference type="ARBA" id="ARBA00007613"/>
    </source>
</evidence>
<accession>A0A378TXV3</accession>